<dbReference type="Proteomes" id="UP000431269">
    <property type="component" value="Chromosome"/>
</dbReference>
<proteinExistence type="inferred from homology"/>
<evidence type="ECO:0000256" key="4">
    <source>
        <dbReference type="ARBA" id="ARBA00023163"/>
    </source>
</evidence>
<keyword evidence="2" id="KW-0805">Transcription regulation</keyword>
<keyword evidence="7" id="KW-1185">Reference proteome</keyword>
<dbReference type="GO" id="GO:0003700">
    <property type="term" value="F:DNA-binding transcription factor activity"/>
    <property type="evidence" value="ECO:0007669"/>
    <property type="project" value="InterPro"/>
</dbReference>
<evidence type="ECO:0000256" key="2">
    <source>
        <dbReference type="ARBA" id="ARBA00023015"/>
    </source>
</evidence>
<dbReference type="GO" id="GO:0043565">
    <property type="term" value="F:sequence-specific DNA binding"/>
    <property type="evidence" value="ECO:0007669"/>
    <property type="project" value="TreeGrafter"/>
</dbReference>
<dbReference type="InterPro" id="IPR036388">
    <property type="entry name" value="WH-like_DNA-bd_sf"/>
</dbReference>
<feature type="domain" description="HTH lysR-type" evidence="5">
    <location>
        <begin position="4"/>
        <end position="61"/>
    </location>
</feature>
<dbReference type="CDD" id="cd08474">
    <property type="entry name" value="PBP2_CrgA_like_5"/>
    <property type="match status" value="1"/>
</dbReference>
<gene>
    <name evidence="6" type="primary">dmlR_1</name>
    <name evidence="6" type="ORF">DSM104635_00402</name>
</gene>
<evidence type="ECO:0000259" key="5">
    <source>
        <dbReference type="PROSITE" id="PS50931"/>
    </source>
</evidence>
<dbReference type="KEGG" id="tsv:DSM104635_00402"/>
<dbReference type="PROSITE" id="PS50931">
    <property type="entry name" value="HTH_LYSR"/>
    <property type="match status" value="1"/>
</dbReference>
<dbReference type="InterPro" id="IPR036390">
    <property type="entry name" value="WH_DNA-bd_sf"/>
</dbReference>
<dbReference type="PANTHER" id="PTHR30537">
    <property type="entry name" value="HTH-TYPE TRANSCRIPTIONAL REGULATOR"/>
    <property type="match status" value="1"/>
</dbReference>
<dbReference type="InterPro" id="IPR000847">
    <property type="entry name" value="LysR_HTH_N"/>
</dbReference>
<dbReference type="AlphaFoldDB" id="A0A6I6MG93"/>
<dbReference type="SUPFAM" id="SSF53850">
    <property type="entry name" value="Periplasmic binding protein-like II"/>
    <property type="match status" value="1"/>
</dbReference>
<name>A0A6I6MG93_9CAUL</name>
<evidence type="ECO:0000256" key="3">
    <source>
        <dbReference type="ARBA" id="ARBA00023125"/>
    </source>
</evidence>
<dbReference type="PANTHER" id="PTHR30537:SF1">
    <property type="entry name" value="HTH-TYPE TRANSCRIPTIONAL REGULATOR PGRR"/>
    <property type="match status" value="1"/>
</dbReference>
<dbReference type="RefSeq" id="WP_158764588.1">
    <property type="nucleotide sequence ID" value="NZ_CP047045.1"/>
</dbReference>
<dbReference type="EMBL" id="CP047045">
    <property type="protein sequence ID" value="QGZ93590.1"/>
    <property type="molecule type" value="Genomic_DNA"/>
</dbReference>
<dbReference type="FunFam" id="3.40.190.290:FF:000012">
    <property type="entry name" value="Transcriptional regulator, LysR family"/>
    <property type="match status" value="1"/>
</dbReference>
<dbReference type="InterPro" id="IPR058163">
    <property type="entry name" value="LysR-type_TF_proteobact-type"/>
</dbReference>
<dbReference type="InterPro" id="IPR005119">
    <property type="entry name" value="LysR_subst-bd"/>
</dbReference>
<comment type="similarity">
    <text evidence="1">Belongs to the LysR transcriptional regulatory family.</text>
</comment>
<dbReference type="GO" id="GO:0006351">
    <property type="term" value="P:DNA-templated transcription"/>
    <property type="evidence" value="ECO:0007669"/>
    <property type="project" value="TreeGrafter"/>
</dbReference>
<dbReference type="SUPFAM" id="SSF46785">
    <property type="entry name" value="Winged helix' DNA-binding domain"/>
    <property type="match status" value="1"/>
</dbReference>
<dbReference type="PRINTS" id="PR00039">
    <property type="entry name" value="HTHLYSR"/>
</dbReference>
<dbReference type="Gene3D" id="1.10.10.10">
    <property type="entry name" value="Winged helix-like DNA-binding domain superfamily/Winged helix DNA-binding domain"/>
    <property type="match status" value="1"/>
</dbReference>
<organism evidence="6 7">
    <name type="scientific">Terricaulis silvestris</name>
    <dbReference type="NCBI Taxonomy" id="2686094"/>
    <lineage>
        <taxon>Bacteria</taxon>
        <taxon>Pseudomonadati</taxon>
        <taxon>Pseudomonadota</taxon>
        <taxon>Alphaproteobacteria</taxon>
        <taxon>Caulobacterales</taxon>
        <taxon>Caulobacteraceae</taxon>
        <taxon>Terricaulis</taxon>
    </lineage>
</organism>
<accession>A0A6I6MG93</accession>
<keyword evidence="4" id="KW-0804">Transcription</keyword>
<dbReference type="Gene3D" id="3.40.190.290">
    <property type="match status" value="1"/>
</dbReference>
<dbReference type="FunFam" id="1.10.10.10:FF:000001">
    <property type="entry name" value="LysR family transcriptional regulator"/>
    <property type="match status" value="1"/>
</dbReference>
<evidence type="ECO:0000313" key="7">
    <source>
        <dbReference type="Proteomes" id="UP000431269"/>
    </source>
</evidence>
<dbReference type="Pfam" id="PF03466">
    <property type="entry name" value="LysR_substrate"/>
    <property type="match status" value="1"/>
</dbReference>
<sequence>MARTNINDLTAFIAVARERSFTRAAAQLGVSPSALSHTMRALEERLGLRLLARTTRSVTPTAAGERLLVTVGPKLEEIEGELTALSELRDKPAGTVRITTVEHAAESILWPAMAKLLQKYPDVHLEIINDYGLTDIVTERYDAGVRLGEQVDKDMIAVRIAPEFRRAVVASPSYFRGRAKPHTPRDLTEHACINLRLPTHGGFYIWDFRKGGREIKVRVQGRVAFNSVALMRQAALAGLGLAHLPEDVVEGDIQKGRLERVLADWSSPLAGYHLYYPSRRQPSPAFALVVEALRYRAK</sequence>
<protein>
    <submittedName>
        <fullName evidence="6">D-malate degradation protein R</fullName>
    </submittedName>
</protein>
<dbReference type="Pfam" id="PF00126">
    <property type="entry name" value="HTH_1"/>
    <property type="match status" value="1"/>
</dbReference>
<reference evidence="7" key="1">
    <citation type="submission" date="2019-12" db="EMBL/GenBank/DDBJ databases">
        <title>Complete genome of Terracaulis silvestris 0127_4.</title>
        <authorList>
            <person name="Vieira S."/>
            <person name="Riedel T."/>
            <person name="Sproer C."/>
            <person name="Pascual J."/>
            <person name="Boedeker C."/>
            <person name="Overmann J."/>
        </authorList>
    </citation>
    <scope>NUCLEOTIDE SEQUENCE [LARGE SCALE GENOMIC DNA]</scope>
    <source>
        <strain evidence="7">0127_4</strain>
    </source>
</reference>
<evidence type="ECO:0000313" key="6">
    <source>
        <dbReference type="EMBL" id="QGZ93590.1"/>
    </source>
</evidence>
<evidence type="ECO:0000256" key="1">
    <source>
        <dbReference type="ARBA" id="ARBA00009437"/>
    </source>
</evidence>
<keyword evidence="3" id="KW-0238">DNA-binding</keyword>